<dbReference type="EMBL" id="JAEKLZ010000147">
    <property type="protein sequence ID" value="MBW8724870.1"/>
    <property type="molecule type" value="Genomic_DNA"/>
</dbReference>
<proteinExistence type="predicted"/>
<dbReference type="InterPro" id="IPR016181">
    <property type="entry name" value="Acyl_CoA_acyltransferase"/>
</dbReference>
<comment type="caution">
    <text evidence="4">The sequence shown here is derived from an EMBL/GenBank/DDBJ whole genome shotgun (WGS) entry which is preliminary data.</text>
</comment>
<dbReference type="Gene3D" id="3.40.630.30">
    <property type="match status" value="1"/>
</dbReference>
<dbReference type="CDD" id="cd04301">
    <property type="entry name" value="NAT_SF"/>
    <property type="match status" value="1"/>
</dbReference>
<dbReference type="GO" id="GO:0016747">
    <property type="term" value="F:acyltransferase activity, transferring groups other than amino-acyl groups"/>
    <property type="evidence" value="ECO:0007669"/>
    <property type="project" value="InterPro"/>
</dbReference>
<sequence length="169" mass="18580">MSETSPAFVLRASQVDDAAGLAELHSQPRFRWGTLRPRYPSVDVVRKWLETRSPDNPHIVAELDGRIIGDAMLDLGKGRRSHAASIGMGVHDDFAGRGVGTALMAALIDTADNWLNLKRLELTVWTDNAPAQALYRKFGFVEEGVLRAYAYRDGAYVDALAMARLRGIG</sequence>
<dbReference type="InterPro" id="IPR050832">
    <property type="entry name" value="Bact_Acetyltransf"/>
</dbReference>
<dbReference type="Pfam" id="PF00583">
    <property type="entry name" value="Acetyltransf_1"/>
    <property type="match status" value="1"/>
</dbReference>
<name>A0A952FKI1_9PROT</name>
<evidence type="ECO:0000313" key="4">
    <source>
        <dbReference type="EMBL" id="MBW8724870.1"/>
    </source>
</evidence>
<evidence type="ECO:0000256" key="2">
    <source>
        <dbReference type="ARBA" id="ARBA00023315"/>
    </source>
</evidence>
<accession>A0A952FKI1</accession>
<dbReference type="AlphaFoldDB" id="A0A952FKI1"/>
<dbReference type="PROSITE" id="PS51186">
    <property type="entry name" value="GNAT"/>
    <property type="match status" value="1"/>
</dbReference>
<organism evidence="4 5">
    <name type="scientific">Inquilinus limosus</name>
    <dbReference type="NCBI Taxonomy" id="171674"/>
    <lineage>
        <taxon>Bacteria</taxon>
        <taxon>Pseudomonadati</taxon>
        <taxon>Pseudomonadota</taxon>
        <taxon>Alphaproteobacteria</taxon>
        <taxon>Rhodospirillales</taxon>
        <taxon>Rhodospirillaceae</taxon>
        <taxon>Inquilinus</taxon>
    </lineage>
</organism>
<dbReference type="SUPFAM" id="SSF55729">
    <property type="entry name" value="Acyl-CoA N-acyltransferases (Nat)"/>
    <property type="match status" value="1"/>
</dbReference>
<evidence type="ECO:0000313" key="5">
    <source>
        <dbReference type="Proteomes" id="UP000700706"/>
    </source>
</evidence>
<dbReference type="InterPro" id="IPR000182">
    <property type="entry name" value="GNAT_dom"/>
</dbReference>
<keyword evidence="1" id="KW-0808">Transferase</keyword>
<reference evidence="4" key="1">
    <citation type="submission" date="2020-06" db="EMBL/GenBank/DDBJ databases">
        <title>Stable isotope informed genome-resolved metagenomics uncovers potential trophic interactions in rhizosphere soil.</title>
        <authorList>
            <person name="Starr E.P."/>
            <person name="Shi S."/>
            <person name="Blazewicz S.J."/>
            <person name="Koch B.J."/>
            <person name="Probst A.J."/>
            <person name="Hungate B.A."/>
            <person name="Pett-Ridge J."/>
            <person name="Firestone M.K."/>
            <person name="Banfield J.F."/>
        </authorList>
    </citation>
    <scope>NUCLEOTIDE SEQUENCE</scope>
    <source>
        <strain evidence="4">YM_69_17</strain>
    </source>
</reference>
<dbReference type="PANTHER" id="PTHR43877">
    <property type="entry name" value="AMINOALKYLPHOSPHONATE N-ACETYLTRANSFERASE-RELATED-RELATED"/>
    <property type="match status" value="1"/>
</dbReference>
<evidence type="ECO:0000256" key="1">
    <source>
        <dbReference type="ARBA" id="ARBA00022679"/>
    </source>
</evidence>
<gene>
    <name evidence="4" type="ORF">JF625_06905</name>
</gene>
<feature type="domain" description="N-acetyltransferase" evidence="3">
    <location>
        <begin position="8"/>
        <end position="163"/>
    </location>
</feature>
<evidence type="ECO:0000259" key="3">
    <source>
        <dbReference type="PROSITE" id="PS51186"/>
    </source>
</evidence>
<keyword evidence="2" id="KW-0012">Acyltransferase</keyword>
<dbReference type="Proteomes" id="UP000700706">
    <property type="component" value="Unassembled WGS sequence"/>
</dbReference>
<protein>
    <submittedName>
        <fullName evidence="4">GNAT family N-acetyltransferase</fullName>
    </submittedName>
</protein>